<name>A0AAD1FHW9_METFU</name>
<accession>A0AAD1FHW9</accession>
<keyword evidence="3" id="KW-1185">Reference proteome</keyword>
<gene>
    <name evidence="2" type="ORF">KF707C_55270</name>
</gene>
<reference evidence="2 3" key="2">
    <citation type="journal article" date="2017" name="Int. J. Syst. Evol. Microbiol.">
        <title>Pseudomonas furukawaii sp. nov., a polychlorinated biphenyl-degrading bacterium isolated from biphenyl-contaminated soil in Japan.</title>
        <authorList>
            <person name="Kimura N."/>
            <person name="Watanabe T."/>
            <person name="Suenaga H."/>
            <person name="Fujihara H."/>
            <person name="Futagami T."/>
            <person name="Goto M."/>
            <person name="Hanada S."/>
            <person name="Hirose J."/>
        </authorList>
    </citation>
    <scope>NUCLEOTIDE SEQUENCE [LARGE SCALE GENOMIC DNA]</scope>
    <source>
        <strain evidence="3">DSM 10086 / NBRC 110670 / KF707</strain>
    </source>
</reference>
<dbReference type="EMBL" id="AP014862">
    <property type="protein sequence ID" value="BAU77215.1"/>
    <property type="molecule type" value="Genomic_DNA"/>
</dbReference>
<dbReference type="AlphaFoldDB" id="A0AAD1FHW9"/>
<feature type="compositionally biased region" description="Basic and acidic residues" evidence="1">
    <location>
        <begin position="24"/>
        <end position="51"/>
    </location>
</feature>
<protein>
    <submittedName>
        <fullName evidence="2">Uncharacterized protein</fullName>
    </submittedName>
</protein>
<evidence type="ECO:0000313" key="3">
    <source>
        <dbReference type="Proteomes" id="UP000218554"/>
    </source>
</evidence>
<proteinExistence type="predicted"/>
<dbReference type="Proteomes" id="UP000218554">
    <property type="component" value="Chromosome"/>
</dbReference>
<organism evidence="2 3">
    <name type="scientific">Metapseudomonas furukawaii</name>
    <name type="common">Pseudomonas furukawaii</name>
    <dbReference type="NCBI Taxonomy" id="1149133"/>
    <lineage>
        <taxon>Bacteria</taxon>
        <taxon>Pseudomonadati</taxon>
        <taxon>Pseudomonadota</taxon>
        <taxon>Gammaproteobacteria</taxon>
        <taxon>Pseudomonadales</taxon>
        <taxon>Pseudomonadaceae</taxon>
        <taxon>Metapseudomonas</taxon>
    </lineage>
</organism>
<reference evidence="3" key="1">
    <citation type="submission" date="2015-05" db="EMBL/GenBank/DDBJ databases">
        <title>Draft genome sequencing of a biphenyl-degrading bacterium, Pseudomonas balearica KF707 (=NBRC110670).</title>
        <authorList>
            <person name="Kimura N."/>
            <person name="Hirose J."/>
            <person name="Watanabe T."/>
            <person name="Suenaga H."/>
            <person name="Fujihara H."/>
            <person name="Noguchi M."/>
            <person name="Hashimoto M."/>
            <person name="Shimodaira J."/>
            <person name="Tsuchikane K."/>
            <person name="Hosoyama A."/>
            <person name="Yamazoe A."/>
            <person name="Fujita N."/>
            <person name="Furukawa K."/>
        </authorList>
    </citation>
    <scope>NUCLEOTIDE SEQUENCE [LARGE SCALE GENOMIC DNA]</scope>
    <source>
        <strain evidence="3">DSM 10086 / NBRC 110670 / KF707</strain>
    </source>
</reference>
<sequence length="63" mass="7151">MGSVSAFAKGDGYDKSYEFNKKFREDQKRIHGQRDDGAKQVDKAELKKKESSPATAENLRKDD</sequence>
<feature type="region of interest" description="Disordered" evidence="1">
    <location>
        <begin position="24"/>
        <end position="63"/>
    </location>
</feature>
<dbReference type="KEGG" id="pfuw:KF707C_55270"/>
<evidence type="ECO:0000256" key="1">
    <source>
        <dbReference type="SAM" id="MobiDB-lite"/>
    </source>
</evidence>
<evidence type="ECO:0000313" key="2">
    <source>
        <dbReference type="EMBL" id="BAU77215.1"/>
    </source>
</evidence>